<comment type="caution">
    <text evidence="1">The sequence shown here is derived from an EMBL/GenBank/DDBJ whole genome shotgun (WGS) entry which is preliminary data.</text>
</comment>
<evidence type="ECO:0000313" key="1">
    <source>
        <dbReference type="EMBL" id="KPL72232.1"/>
    </source>
</evidence>
<organism evidence="1 2">
    <name type="scientific">Ornatilinea apprima</name>
    <dbReference type="NCBI Taxonomy" id="1134406"/>
    <lineage>
        <taxon>Bacteria</taxon>
        <taxon>Bacillati</taxon>
        <taxon>Chloroflexota</taxon>
        <taxon>Anaerolineae</taxon>
        <taxon>Anaerolineales</taxon>
        <taxon>Anaerolineaceae</taxon>
        <taxon>Ornatilinea</taxon>
    </lineage>
</organism>
<reference evidence="1 2" key="1">
    <citation type="submission" date="2015-07" db="EMBL/GenBank/DDBJ databases">
        <title>Genome sequence of Ornatilinea apprima DSM 23815.</title>
        <authorList>
            <person name="Hemp J."/>
            <person name="Ward L.M."/>
            <person name="Pace L.A."/>
            <person name="Fischer W.W."/>
        </authorList>
    </citation>
    <scope>NUCLEOTIDE SEQUENCE [LARGE SCALE GENOMIC DNA]</scope>
    <source>
        <strain evidence="1 2">P3M-1</strain>
    </source>
</reference>
<name>A0A0P6WZJ2_9CHLR</name>
<evidence type="ECO:0008006" key="3">
    <source>
        <dbReference type="Google" id="ProtNLM"/>
    </source>
</evidence>
<dbReference type="RefSeq" id="WP_075063946.1">
    <property type="nucleotide sequence ID" value="NZ_LGCL01000039.1"/>
</dbReference>
<sequence length="133" mass="15055">MATNNVYRTILLTMPPGVEQRIMEILIRHVGSENRIKRRDLVFAVFGRVDQKPAQTSTLDRQVRSAIARMQERGIPILSDSGQGGYWLGTKAECVNFIKEQQDRQAALARKINGIKKLWKISPNDLQARLPGV</sequence>
<evidence type="ECO:0000313" key="2">
    <source>
        <dbReference type="Proteomes" id="UP000050417"/>
    </source>
</evidence>
<gene>
    <name evidence="1" type="ORF">ADN00_15545</name>
</gene>
<dbReference type="Proteomes" id="UP000050417">
    <property type="component" value="Unassembled WGS sequence"/>
</dbReference>
<proteinExistence type="predicted"/>
<dbReference type="AlphaFoldDB" id="A0A0P6WZJ2"/>
<protein>
    <recommendedName>
        <fullName evidence="3">Helix-turn-helix type 11 domain-containing protein</fullName>
    </recommendedName>
</protein>
<dbReference type="STRING" id="1134406.ADN00_15545"/>
<keyword evidence="2" id="KW-1185">Reference proteome</keyword>
<dbReference type="EMBL" id="LGCL01000039">
    <property type="protein sequence ID" value="KPL72232.1"/>
    <property type="molecule type" value="Genomic_DNA"/>
</dbReference>
<accession>A0A0P6WZJ2</accession>